<gene>
    <name evidence="2" type="ORF">JY651_41055</name>
</gene>
<dbReference type="Proteomes" id="UP000662747">
    <property type="component" value="Chromosome"/>
</dbReference>
<reference evidence="2 3" key="1">
    <citation type="submission" date="2021-02" db="EMBL/GenBank/DDBJ databases">
        <title>De Novo genome assembly of isolated myxobacteria.</title>
        <authorList>
            <person name="Stevens D.C."/>
        </authorList>
    </citation>
    <scope>NUCLEOTIDE SEQUENCE [LARGE SCALE GENOMIC DNA]</scope>
    <source>
        <strain evidence="3">SCPEA02</strain>
    </source>
</reference>
<keyword evidence="2" id="KW-0378">Hydrolase</keyword>
<keyword evidence="2" id="KW-0255">Endonuclease</keyword>
<feature type="domain" description="Putative restriction endonuclease" evidence="1">
    <location>
        <begin position="20"/>
        <end position="186"/>
    </location>
</feature>
<proteinExistence type="predicted"/>
<dbReference type="InterPro" id="IPR012296">
    <property type="entry name" value="Nuclease_put_TT1808"/>
</dbReference>
<keyword evidence="2" id="KW-0540">Nuclease</keyword>
<evidence type="ECO:0000313" key="2">
    <source>
        <dbReference type="EMBL" id="QSQ21510.1"/>
    </source>
</evidence>
<organism evidence="2 3">
    <name type="scientific">Pyxidicoccus parkwayensis</name>
    <dbReference type="NCBI Taxonomy" id="2813578"/>
    <lineage>
        <taxon>Bacteria</taxon>
        <taxon>Pseudomonadati</taxon>
        <taxon>Myxococcota</taxon>
        <taxon>Myxococcia</taxon>
        <taxon>Myxococcales</taxon>
        <taxon>Cystobacterineae</taxon>
        <taxon>Myxococcaceae</taxon>
        <taxon>Pyxidicoccus</taxon>
    </lineage>
</organism>
<keyword evidence="3" id="KW-1185">Reference proteome</keyword>
<dbReference type="PANTHER" id="PTHR35400">
    <property type="entry name" value="SLR1083 PROTEIN"/>
    <property type="match status" value="1"/>
</dbReference>
<dbReference type="PANTHER" id="PTHR35400:SF3">
    <property type="entry name" value="SLL1072 PROTEIN"/>
    <property type="match status" value="1"/>
</dbReference>
<dbReference type="Gene3D" id="3.90.1570.10">
    <property type="entry name" value="tt1808, chain A"/>
    <property type="match status" value="1"/>
</dbReference>
<dbReference type="SUPFAM" id="SSF52980">
    <property type="entry name" value="Restriction endonuclease-like"/>
    <property type="match status" value="1"/>
</dbReference>
<dbReference type="CDD" id="cd06260">
    <property type="entry name" value="DUF820-like"/>
    <property type="match status" value="1"/>
</dbReference>
<evidence type="ECO:0000259" key="1">
    <source>
        <dbReference type="Pfam" id="PF05685"/>
    </source>
</evidence>
<name>A0ABX7NRK0_9BACT</name>
<dbReference type="RefSeq" id="WP_206723087.1">
    <property type="nucleotide sequence ID" value="NZ_CP071090.1"/>
</dbReference>
<protein>
    <submittedName>
        <fullName evidence="2">Uma2 family endonuclease</fullName>
    </submittedName>
</protein>
<dbReference type="Pfam" id="PF05685">
    <property type="entry name" value="Uma2"/>
    <property type="match status" value="1"/>
</dbReference>
<accession>A0ABX7NRK0</accession>
<sequence>MSSELTSAFQAFPGRRWTAEEYDALVRSGILAEDERVELLEGALVPMTPPGPAHTNLIARLTMALAVASQGKALVSPQSPLSCGDSRPQPDLAVLPLSEDREDRLPRKALLVVEVADSSLARDRLKSAIYARAGIPEYWLVDVAARTVEVHTEPTARRDARYRTVHLLGVEDTLTTPALPKLKLPLGTLFGRGRH</sequence>
<dbReference type="GO" id="GO:0004519">
    <property type="term" value="F:endonuclease activity"/>
    <property type="evidence" value="ECO:0007669"/>
    <property type="project" value="UniProtKB-KW"/>
</dbReference>
<evidence type="ECO:0000313" key="3">
    <source>
        <dbReference type="Proteomes" id="UP000662747"/>
    </source>
</evidence>
<dbReference type="EMBL" id="CP071090">
    <property type="protein sequence ID" value="QSQ21510.1"/>
    <property type="molecule type" value="Genomic_DNA"/>
</dbReference>
<dbReference type="InterPro" id="IPR008538">
    <property type="entry name" value="Uma2"/>
</dbReference>
<dbReference type="InterPro" id="IPR011335">
    <property type="entry name" value="Restrct_endonuc-II-like"/>
</dbReference>